<gene>
    <name evidence="1" type="ORF">FX155_07815</name>
</gene>
<protein>
    <recommendedName>
        <fullName evidence="3">YopX protein domain-containing protein</fullName>
    </recommendedName>
</protein>
<dbReference type="AlphaFoldDB" id="A0A6N7W2W3"/>
<dbReference type="EMBL" id="VULN01000010">
    <property type="protein sequence ID" value="MSS82498.1"/>
    <property type="molecule type" value="Genomic_DNA"/>
</dbReference>
<dbReference type="RefSeq" id="WP_154488336.1">
    <property type="nucleotide sequence ID" value="NZ_VULN01000010.1"/>
</dbReference>
<sequence>MQQGLYRGFCRKCGVWVEGNLIQGFHGEKYILDNDPDDDYYHGLHPVAPESVGKYSGFDTLGETLYGGDICKDQNGYMGLVLYNKESGTWVWIREDGEIYRLADVFNNLAFYDTLFEESEEGPTSKLIKSLMEKGILEDVTEGGEQ</sequence>
<proteinExistence type="predicted"/>
<evidence type="ECO:0008006" key="3">
    <source>
        <dbReference type="Google" id="ProtNLM"/>
    </source>
</evidence>
<accession>A0A6N7W2W3</accession>
<evidence type="ECO:0000313" key="1">
    <source>
        <dbReference type="EMBL" id="MSS82498.1"/>
    </source>
</evidence>
<organism evidence="1 2">
    <name type="scientific">Acidaminococcus fermentans</name>
    <dbReference type="NCBI Taxonomy" id="905"/>
    <lineage>
        <taxon>Bacteria</taxon>
        <taxon>Bacillati</taxon>
        <taxon>Bacillota</taxon>
        <taxon>Negativicutes</taxon>
        <taxon>Acidaminococcales</taxon>
        <taxon>Acidaminococcaceae</taxon>
        <taxon>Acidaminococcus</taxon>
    </lineage>
</organism>
<name>A0A6N7W2W3_ACIFE</name>
<reference evidence="1 2" key="1">
    <citation type="submission" date="2019-08" db="EMBL/GenBank/DDBJ databases">
        <title>In-depth cultivation of the pig gut microbiome towards novel bacterial diversity and tailored functional studies.</title>
        <authorList>
            <person name="Wylensek D."/>
            <person name="Hitch T.C.A."/>
            <person name="Clavel T."/>
        </authorList>
    </citation>
    <scope>NUCLEOTIDE SEQUENCE [LARGE SCALE GENOMIC DNA]</scope>
    <source>
        <strain evidence="1 2">WCA-389-WT-5B</strain>
    </source>
</reference>
<evidence type="ECO:0000313" key="2">
    <source>
        <dbReference type="Proteomes" id="UP000441455"/>
    </source>
</evidence>
<dbReference type="SUPFAM" id="SSF159006">
    <property type="entry name" value="YopX-like"/>
    <property type="match status" value="1"/>
</dbReference>
<comment type="caution">
    <text evidence="1">The sequence shown here is derived from an EMBL/GenBank/DDBJ whole genome shotgun (WGS) entry which is preliminary data.</text>
</comment>
<dbReference type="Proteomes" id="UP000441455">
    <property type="component" value="Unassembled WGS sequence"/>
</dbReference>
<dbReference type="OrthoDB" id="1809393at2"/>